<accession>A0ABS2APG9</accession>
<proteinExistence type="predicted"/>
<sequence length="402" mass="44049">METTLAAVYCEGWDEGWLVNPLTDNGAEARDSAGEPYSVVLLAGGRLHTVLNISWTEGYCAVLKYDESGQPTATTEWRRAPEGDLFLRESTTRSGPGADAARHKTSWQLNGWRSDSVEPAGDRGGRNTFADGGFSAPRLPIPAFGRWNALLDRAARIHLEACVEPFAEVCPIPRVTDGPFRVTAAAPGHGLPARTSDERPWHPPRPLQPRNLDALFREGTERTVGDRRMRISTHAAGKLNLPSGRLVAADPSSLDYGEEPFAVTVAPGTYPATVSLATFTDDPGHTRVAAVRLDISDRRPARWELALRDGQDMLDLGYGEFFGFGVDAGMACFTDEDNRERLSDEWQALTLRDPRYTVLADGDMIAWSSGWGDGSYPTWIGRDHSGRVTTFIADMLLFPSDD</sequence>
<dbReference type="RefSeq" id="WP_203381682.1">
    <property type="nucleotide sequence ID" value="NZ_JAENHP010000021.1"/>
</dbReference>
<evidence type="ECO:0000313" key="2">
    <source>
        <dbReference type="EMBL" id="MBM2621710.1"/>
    </source>
</evidence>
<keyword evidence="3" id="KW-1185">Reference proteome</keyword>
<reference evidence="2 3" key="1">
    <citation type="submission" date="2021-01" db="EMBL/GenBank/DDBJ databases">
        <title>Actinoplanes sp. nov. LDG1-06 isolated from lichen.</title>
        <authorList>
            <person name="Saeng-In P."/>
            <person name="Phongsopitanun W."/>
            <person name="Kanchanasin P."/>
            <person name="Yuki M."/>
            <person name="Kudo T."/>
            <person name="Ohkuma M."/>
            <person name="Tanasupawat S."/>
        </authorList>
    </citation>
    <scope>NUCLEOTIDE SEQUENCE [LARGE SCALE GENOMIC DNA]</scope>
    <source>
        <strain evidence="2 3">LDG1-06</strain>
    </source>
</reference>
<gene>
    <name evidence="2" type="ORF">JIG36_40025</name>
</gene>
<dbReference type="Pfam" id="PF14025">
    <property type="entry name" value="DUF4241"/>
    <property type="match status" value="1"/>
</dbReference>
<dbReference type="Proteomes" id="UP000632138">
    <property type="component" value="Unassembled WGS sequence"/>
</dbReference>
<dbReference type="EMBL" id="JAENHP010000021">
    <property type="protein sequence ID" value="MBM2621710.1"/>
    <property type="molecule type" value="Genomic_DNA"/>
</dbReference>
<protein>
    <submittedName>
        <fullName evidence="2">DUF4241 domain-containing protein</fullName>
    </submittedName>
</protein>
<evidence type="ECO:0000313" key="3">
    <source>
        <dbReference type="Proteomes" id="UP000632138"/>
    </source>
</evidence>
<comment type="caution">
    <text evidence="2">The sequence shown here is derived from an EMBL/GenBank/DDBJ whole genome shotgun (WGS) entry which is preliminary data.</text>
</comment>
<dbReference type="InterPro" id="IPR025335">
    <property type="entry name" value="DUF4241"/>
</dbReference>
<evidence type="ECO:0000256" key="1">
    <source>
        <dbReference type="SAM" id="MobiDB-lite"/>
    </source>
</evidence>
<name>A0ABS2APG9_9ACTN</name>
<organism evidence="2 3">
    <name type="scientific">Paractinoplanes ovalisporus</name>
    <dbReference type="NCBI Taxonomy" id="2810368"/>
    <lineage>
        <taxon>Bacteria</taxon>
        <taxon>Bacillati</taxon>
        <taxon>Actinomycetota</taxon>
        <taxon>Actinomycetes</taxon>
        <taxon>Micromonosporales</taxon>
        <taxon>Micromonosporaceae</taxon>
        <taxon>Paractinoplanes</taxon>
    </lineage>
</organism>
<feature type="region of interest" description="Disordered" evidence="1">
    <location>
        <begin position="189"/>
        <end position="210"/>
    </location>
</feature>